<evidence type="ECO:0000313" key="2">
    <source>
        <dbReference type="EMBL" id="SHI55755.1"/>
    </source>
</evidence>
<evidence type="ECO:0008006" key="4">
    <source>
        <dbReference type="Google" id="ProtNLM"/>
    </source>
</evidence>
<dbReference type="OrthoDB" id="6021921at2"/>
<dbReference type="Gene3D" id="3.30.70.2970">
    <property type="entry name" value="Protein of unknown function (DUF541), domain 2"/>
    <property type="match status" value="1"/>
</dbReference>
<organism evidence="2 3">
    <name type="scientific">Mesonia phycicola</name>
    <dbReference type="NCBI Taxonomy" id="579105"/>
    <lineage>
        <taxon>Bacteria</taxon>
        <taxon>Pseudomonadati</taxon>
        <taxon>Bacteroidota</taxon>
        <taxon>Flavobacteriia</taxon>
        <taxon>Flavobacteriales</taxon>
        <taxon>Flavobacteriaceae</taxon>
        <taxon>Mesonia</taxon>
    </lineage>
</organism>
<dbReference type="Gene3D" id="3.30.110.170">
    <property type="entry name" value="Protein of unknown function (DUF541), domain 1"/>
    <property type="match status" value="1"/>
</dbReference>
<dbReference type="RefSeq" id="WP_073148761.1">
    <property type="nucleotide sequence ID" value="NZ_FQYY01000002.1"/>
</dbReference>
<dbReference type="AlphaFoldDB" id="A0A1M6C3W9"/>
<keyword evidence="1" id="KW-0732">Signal</keyword>
<protein>
    <recommendedName>
        <fullName evidence="4">DUF541 domain-containing protein</fullName>
    </recommendedName>
</protein>
<evidence type="ECO:0000256" key="1">
    <source>
        <dbReference type="SAM" id="SignalP"/>
    </source>
</evidence>
<name>A0A1M6C3W9_9FLAO</name>
<feature type="chain" id="PRO_5012296707" description="DUF541 domain-containing protein" evidence="1">
    <location>
        <begin position="19"/>
        <end position="228"/>
    </location>
</feature>
<dbReference type="InterPro" id="IPR052022">
    <property type="entry name" value="26kDa_periplasmic_antigen"/>
</dbReference>
<accession>A0A1M6C3W9</accession>
<feature type="signal peptide" evidence="1">
    <location>
        <begin position="1"/>
        <end position="18"/>
    </location>
</feature>
<sequence>MKQIILATLLFVGVTTFAQEQPVGIQVTGEGIVKVVPDQVLIQVNVNKEGKSAKEVKEATDNTVDTVLKYLKKQKIDKNNVQTEYVTLGKSYQYQTKSFNFVSRQSISILLTDLSKYDEIMQGVLELGINGINSVNFISSEIDKYESEARLKAIKNAKQKAQQYATALEVKLGSPISMQDVNSSNFNGVQVYRAMEMTTVNSSQKETLAVGEMEVKANVNVNFSILNL</sequence>
<dbReference type="Proteomes" id="UP000184225">
    <property type="component" value="Unassembled WGS sequence"/>
</dbReference>
<reference evidence="2 3" key="1">
    <citation type="submission" date="2016-11" db="EMBL/GenBank/DDBJ databases">
        <authorList>
            <person name="Jaros S."/>
            <person name="Januszkiewicz K."/>
            <person name="Wedrychowicz H."/>
        </authorList>
    </citation>
    <scope>NUCLEOTIDE SEQUENCE [LARGE SCALE GENOMIC DNA]</scope>
    <source>
        <strain evidence="2 3">DSM 21425</strain>
    </source>
</reference>
<gene>
    <name evidence="2" type="ORF">SAMN04488096_102354</name>
</gene>
<dbReference type="InterPro" id="IPR007497">
    <property type="entry name" value="SIMPL/DUF541"/>
</dbReference>
<proteinExistence type="predicted"/>
<evidence type="ECO:0000313" key="3">
    <source>
        <dbReference type="Proteomes" id="UP000184225"/>
    </source>
</evidence>
<dbReference type="EMBL" id="FQYY01000002">
    <property type="protein sequence ID" value="SHI55755.1"/>
    <property type="molecule type" value="Genomic_DNA"/>
</dbReference>
<dbReference type="PANTHER" id="PTHR34387:SF1">
    <property type="entry name" value="PERIPLASMIC IMMUNOGENIC PROTEIN"/>
    <property type="match status" value="1"/>
</dbReference>
<dbReference type="GO" id="GO:0006974">
    <property type="term" value="P:DNA damage response"/>
    <property type="evidence" value="ECO:0007669"/>
    <property type="project" value="TreeGrafter"/>
</dbReference>
<dbReference type="Pfam" id="PF04402">
    <property type="entry name" value="SIMPL"/>
    <property type="match status" value="1"/>
</dbReference>
<dbReference type="PANTHER" id="PTHR34387">
    <property type="entry name" value="SLR1258 PROTEIN"/>
    <property type="match status" value="1"/>
</dbReference>
<keyword evidence="3" id="KW-1185">Reference proteome</keyword>